<dbReference type="InterPro" id="IPR036412">
    <property type="entry name" value="HAD-like_sf"/>
</dbReference>
<dbReference type="InterPro" id="IPR041492">
    <property type="entry name" value="HAD_2"/>
</dbReference>
<proteinExistence type="predicted"/>
<dbReference type="PANTHER" id="PTHR43434">
    <property type="entry name" value="PHOSPHOGLYCOLATE PHOSPHATASE"/>
    <property type="match status" value="1"/>
</dbReference>
<reference evidence="1 2" key="1">
    <citation type="submission" date="2024-10" db="EMBL/GenBank/DDBJ databases">
        <authorList>
            <person name="Ratan Roy A."/>
            <person name="Morales Sandoval P.H."/>
            <person name="De Los Santos Villalobos S."/>
            <person name="Chakraborty S."/>
            <person name="Mukherjee J."/>
        </authorList>
    </citation>
    <scope>NUCLEOTIDE SEQUENCE [LARGE SCALE GENOMIC DNA]</scope>
    <source>
        <strain evidence="1 2">S1</strain>
    </source>
</reference>
<dbReference type="Gene3D" id="3.40.50.1000">
    <property type="entry name" value="HAD superfamily/HAD-like"/>
    <property type="match status" value="1"/>
</dbReference>
<dbReference type="InterPro" id="IPR023214">
    <property type="entry name" value="HAD_sf"/>
</dbReference>
<dbReference type="EMBL" id="JBHZOL010000031">
    <property type="protein sequence ID" value="MFE4105702.1"/>
    <property type="molecule type" value="Genomic_DNA"/>
</dbReference>
<dbReference type="SFLD" id="SFLDG01129">
    <property type="entry name" value="C1.5:_HAD__Beta-PGM__Phosphata"/>
    <property type="match status" value="1"/>
</dbReference>
<dbReference type="Gene3D" id="1.10.150.240">
    <property type="entry name" value="Putative phosphatase, domain 2"/>
    <property type="match status" value="1"/>
</dbReference>
<dbReference type="Proteomes" id="UP001600165">
    <property type="component" value="Unassembled WGS sequence"/>
</dbReference>
<keyword evidence="2" id="KW-1185">Reference proteome</keyword>
<dbReference type="InterPro" id="IPR050155">
    <property type="entry name" value="HAD-like_hydrolase_sf"/>
</dbReference>
<dbReference type="Pfam" id="PF13419">
    <property type="entry name" value="HAD_2"/>
    <property type="match status" value="1"/>
</dbReference>
<evidence type="ECO:0000313" key="1">
    <source>
        <dbReference type="EMBL" id="MFE4105702.1"/>
    </source>
</evidence>
<dbReference type="PANTHER" id="PTHR43434:SF1">
    <property type="entry name" value="PHOSPHOGLYCOLATE PHOSPHATASE"/>
    <property type="match status" value="1"/>
</dbReference>
<comment type="caution">
    <text evidence="1">The sequence shown here is derived from an EMBL/GenBank/DDBJ whole genome shotgun (WGS) entry which is preliminary data.</text>
</comment>
<organism evidence="1 2">
    <name type="scientific">Almyronema epifaneia S1</name>
    <dbReference type="NCBI Taxonomy" id="2991925"/>
    <lineage>
        <taxon>Bacteria</taxon>
        <taxon>Bacillati</taxon>
        <taxon>Cyanobacteriota</taxon>
        <taxon>Cyanophyceae</taxon>
        <taxon>Nodosilineales</taxon>
        <taxon>Nodosilineaceae</taxon>
        <taxon>Almyronema</taxon>
        <taxon>Almyronema epifaneia</taxon>
    </lineage>
</organism>
<gene>
    <name evidence="1" type="ORF">ACFVKH_05395</name>
</gene>
<protein>
    <submittedName>
        <fullName evidence="1">HAD family hydrolase</fullName>
        <ecNumber evidence="1">3.-.-.-</ecNumber>
    </submittedName>
</protein>
<dbReference type="RefSeq" id="WP_377962745.1">
    <property type="nucleotide sequence ID" value="NZ_JBHZOL010000031.1"/>
</dbReference>
<dbReference type="SUPFAM" id="SSF56784">
    <property type="entry name" value="HAD-like"/>
    <property type="match status" value="1"/>
</dbReference>
<evidence type="ECO:0000313" key="2">
    <source>
        <dbReference type="Proteomes" id="UP001600165"/>
    </source>
</evidence>
<name>A0ABW6ICW2_9CYAN</name>
<dbReference type="InterPro" id="IPR023198">
    <property type="entry name" value="PGP-like_dom2"/>
</dbReference>
<keyword evidence="1" id="KW-0378">Hydrolase</keyword>
<accession>A0ABW6ICW2</accession>
<dbReference type="EC" id="3.-.-.-" evidence="1"/>
<dbReference type="SFLD" id="SFLDS00003">
    <property type="entry name" value="Haloacid_Dehalogenase"/>
    <property type="match status" value="1"/>
</dbReference>
<dbReference type="GO" id="GO:0016787">
    <property type="term" value="F:hydrolase activity"/>
    <property type="evidence" value="ECO:0007669"/>
    <property type="project" value="UniProtKB-KW"/>
</dbReference>
<sequence>MLRIITDFDGPIMDVSQRYYQVYQYCLETIRLPHQAIRPLTKAEFWRCKRAQIPEREIGQRSGLDIEQAKAFARLRRDTVHTLPYLIYDRPLTGAIAALERIQAAQIDLAVMTMRRDRELKAALEQHGLEHFFPPAKRYCLSDDYVKQTDVKDKPLLMQQALADLPARANVWMIGDTEADIIAAQQFGIPVVAVLSGIRDRDRLAAHQPSFIVPDLGAAVDLILQQALPTKVGCSQ</sequence>